<dbReference type="Proteomes" id="UP000182985">
    <property type="component" value="Unassembled WGS sequence"/>
</dbReference>
<evidence type="ECO:0000313" key="2">
    <source>
        <dbReference type="EMBL" id="OIS93734.1"/>
    </source>
</evidence>
<keyword evidence="3" id="KW-1185">Reference proteome</keyword>
<evidence type="ECO:0000256" key="1">
    <source>
        <dbReference type="SAM" id="MobiDB-lite"/>
    </source>
</evidence>
<organism evidence="2 3">
    <name type="scientific">Brucella cytisi</name>
    <dbReference type="NCBI Taxonomy" id="407152"/>
    <lineage>
        <taxon>Bacteria</taxon>
        <taxon>Pseudomonadati</taxon>
        <taxon>Pseudomonadota</taxon>
        <taxon>Alphaproteobacteria</taxon>
        <taxon>Hyphomicrobiales</taxon>
        <taxon>Brucellaceae</taxon>
        <taxon>Brucella/Ochrobactrum group</taxon>
        <taxon>Brucella</taxon>
    </lineage>
</organism>
<gene>
    <name evidence="2" type="ORF">BLA27_10340</name>
</gene>
<dbReference type="RefSeq" id="WP_071631716.1">
    <property type="nucleotide sequence ID" value="NZ_JBCAUP010000005.1"/>
</dbReference>
<feature type="region of interest" description="Disordered" evidence="1">
    <location>
        <begin position="1"/>
        <end position="20"/>
    </location>
</feature>
<name>A0A1J6I7B8_9HYPH</name>
<reference evidence="2 3" key="1">
    <citation type="submission" date="2016-10" db="EMBL/GenBank/DDBJ databases">
        <title>The Draft Genome Sequence of the Potato Rhizosphere Bacteria Ochrobactrum sp. IPA7.2.</title>
        <authorList>
            <person name="Gogoleva N.E."/>
            <person name="Khlopko Y.A."/>
            <person name="Burygin G.L."/>
            <person name="Plotnikov A.O."/>
        </authorList>
    </citation>
    <scope>NUCLEOTIDE SEQUENCE [LARGE SCALE GENOMIC DNA]</scope>
    <source>
        <strain evidence="2 3">IPA7.2</strain>
    </source>
</reference>
<dbReference type="EMBL" id="MOEC01000008">
    <property type="protein sequence ID" value="OIS93734.1"/>
    <property type="molecule type" value="Genomic_DNA"/>
</dbReference>
<dbReference type="OrthoDB" id="8420657at2"/>
<sequence length="96" mass="11048">MGIYEEDRNSSQPNGTSKRGMIKLMLKLPSVRDDIKRSEGEPLLSLAEAYQIASEVLDKLRLSDKEDSSLFAEYEKVCREIELEVTEYCLSRRKNC</sequence>
<protein>
    <submittedName>
        <fullName evidence="2">Uncharacterized protein</fullName>
    </submittedName>
</protein>
<comment type="caution">
    <text evidence="2">The sequence shown here is derived from an EMBL/GenBank/DDBJ whole genome shotgun (WGS) entry which is preliminary data.</text>
</comment>
<evidence type="ECO:0000313" key="3">
    <source>
        <dbReference type="Proteomes" id="UP000182985"/>
    </source>
</evidence>
<proteinExistence type="predicted"/>
<accession>A0A1J6I7B8</accession>
<dbReference type="AlphaFoldDB" id="A0A1J6I7B8"/>